<dbReference type="FunFam" id="3.40.50.620:FF:000085">
    <property type="entry name" value="Tyrosine--tRNA ligase 1 cytoplasmic"/>
    <property type="match status" value="1"/>
</dbReference>
<dbReference type="Proteomes" id="UP000823388">
    <property type="component" value="Chromosome 7N"/>
</dbReference>
<evidence type="ECO:0000256" key="8">
    <source>
        <dbReference type="ARBA" id="ARBA00022840"/>
    </source>
</evidence>
<name>A0A8T0PRJ7_PANVG</name>
<evidence type="ECO:0000256" key="12">
    <source>
        <dbReference type="ARBA" id="ARBA00048248"/>
    </source>
</evidence>
<dbReference type="GO" id="GO:0005829">
    <property type="term" value="C:cytosol"/>
    <property type="evidence" value="ECO:0007669"/>
    <property type="project" value="UniProtKB-SubCell"/>
</dbReference>
<dbReference type="AlphaFoldDB" id="A0A8T0PRJ7"/>
<dbReference type="GO" id="GO:0006437">
    <property type="term" value="P:tyrosyl-tRNA aminoacylation"/>
    <property type="evidence" value="ECO:0007669"/>
    <property type="project" value="TreeGrafter"/>
</dbReference>
<sequence>MTTPEERLATLRGAADECDGGGDDDELLRLLLLDDENPHPVCLACFEPSDAMPVAQCVGTAIRARAAARAGCRVRIVVADTLALLSGKMDGGDWARVRDAARRNVGELEAALKALGVGVGGGGSGEVEFLSSSDEILRRRAAEYWGPLVMDVAQKFSVQRVLLGRDETKLTAGQFLSTIMQCADVFFFQADICHMAMDQREMNLLARDYCDASGRDKKPVILSYNMLPDLKKGQKINNDQSSAIFMGDDKSKVNNKIKTAFCPPAIVDGNPCLEYIKCIIFPWFGRFDVLRAEANGGNKTYNQMQDVFVDYCDGALHPADVKNNLSKAINEILQAVRDQKLHFKSNNDAEVLVDTVKSTQLSSTENLPSSMPMMTAEERFKILQGIAEECTEEAELRWLLQEKPNPICYDGFEPSGRMHIAQGVGKAISINKMLKARCRVKIWIADWFAMLNNKMGGDLNKIRTVGSYMIEIWKVLGMNVDGVEFLWASEEIEKRGDEYWSLVMDISQKRNFKRIVRCSQIMGRRDTDALTAAQIMYPLMQCADIFFLKVDICQMGMDQRKVNVLAREYCNAIRRNNKPIILSHHILPGIKEGQQKMSKSDPSSAIFMEDDESQVNSKIAQAFCPQKITEGNPCLEYIKYIVFPWFERFDLLHKDADGGSKTYNRIEELFEDYASGALHPDDVKPALAKAINQILQPVRDHFSNNPDAKVLLETVKAYRVTN</sequence>
<evidence type="ECO:0000313" key="13">
    <source>
        <dbReference type="EMBL" id="KAG2565011.1"/>
    </source>
</evidence>
<reference evidence="13" key="1">
    <citation type="submission" date="2020-05" db="EMBL/GenBank/DDBJ databases">
        <title>WGS assembly of Panicum virgatum.</title>
        <authorList>
            <person name="Lovell J.T."/>
            <person name="Jenkins J."/>
            <person name="Shu S."/>
            <person name="Juenger T.E."/>
            <person name="Schmutz J."/>
        </authorList>
    </citation>
    <scope>NUCLEOTIDE SEQUENCE</scope>
    <source>
        <strain evidence="13">AP13</strain>
    </source>
</reference>
<evidence type="ECO:0000256" key="4">
    <source>
        <dbReference type="ARBA" id="ARBA00013160"/>
    </source>
</evidence>
<evidence type="ECO:0000256" key="7">
    <source>
        <dbReference type="ARBA" id="ARBA00022741"/>
    </source>
</evidence>
<keyword evidence="9" id="KW-0648">Protein biosynthesis</keyword>
<keyword evidence="10" id="KW-0030">Aminoacyl-tRNA synthetase</keyword>
<gene>
    <name evidence="13" type="ORF">PVAP13_7NG006235</name>
</gene>
<evidence type="ECO:0000256" key="11">
    <source>
        <dbReference type="ARBA" id="ARBA00033323"/>
    </source>
</evidence>
<keyword evidence="8" id="KW-0067">ATP-binding</keyword>
<dbReference type="EC" id="6.1.1.1" evidence="4"/>
<evidence type="ECO:0000256" key="5">
    <source>
        <dbReference type="ARBA" id="ARBA00022490"/>
    </source>
</evidence>
<dbReference type="PANTHER" id="PTHR46264:SF4">
    <property type="entry name" value="TYROSINE--TRNA LIGASE, CYTOPLASMIC"/>
    <property type="match status" value="1"/>
</dbReference>
<comment type="subcellular location">
    <subcellularLocation>
        <location evidence="2">Cytoplasm</location>
        <location evidence="2">Cytosol</location>
    </subcellularLocation>
</comment>
<evidence type="ECO:0000256" key="9">
    <source>
        <dbReference type="ARBA" id="ARBA00022917"/>
    </source>
</evidence>
<protein>
    <recommendedName>
        <fullName evidence="4">tyrosine--tRNA ligase</fullName>
        <ecNumber evidence="4">6.1.1.1</ecNumber>
    </recommendedName>
    <alternativeName>
        <fullName evidence="11">Tyrosyl-tRNA synthetase</fullName>
    </alternativeName>
</protein>
<dbReference type="SUPFAM" id="SSF52374">
    <property type="entry name" value="Nucleotidylyl transferase"/>
    <property type="match status" value="2"/>
</dbReference>
<comment type="catalytic activity">
    <reaction evidence="12">
        <text>tRNA(Tyr) + L-tyrosine + ATP = L-tyrosyl-tRNA(Tyr) + AMP + diphosphate + H(+)</text>
        <dbReference type="Rhea" id="RHEA:10220"/>
        <dbReference type="Rhea" id="RHEA-COMP:9706"/>
        <dbReference type="Rhea" id="RHEA-COMP:9707"/>
        <dbReference type="ChEBI" id="CHEBI:15378"/>
        <dbReference type="ChEBI" id="CHEBI:30616"/>
        <dbReference type="ChEBI" id="CHEBI:33019"/>
        <dbReference type="ChEBI" id="CHEBI:58315"/>
        <dbReference type="ChEBI" id="CHEBI:78442"/>
        <dbReference type="ChEBI" id="CHEBI:78536"/>
        <dbReference type="ChEBI" id="CHEBI:456215"/>
        <dbReference type="EC" id="6.1.1.1"/>
    </reaction>
</comment>
<dbReference type="InterPro" id="IPR014729">
    <property type="entry name" value="Rossmann-like_a/b/a_fold"/>
</dbReference>
<evidence type="ECO:0000256" key="2">
    <source>
        <dbReference type="ARBA" id="ARBA00004514"/>
    </source>
</evidence>
<comment type="caution">
    <text evidence="13">The sequence shown here is derived from an EMBL/GenBank/DDBJ whole genome shotgun (WGS) entry which is preliminary data.</text>
</comment>
<dbReference type="Gene3D" id="3.40.50.620">
    <property type="entry name" value="HUPs"/>
    <property type="match status" value="4"/>
</dbReference>
<keyword evidence="7" id="KW-0547">Nucleotide-binding</keyword>
<evidence type="ECO:0000256" key="1">
    <source>
        <dbReference type="ARBA" id="ARBA00002025"/>
    </source>
</evidence>
<evidence type="ECO:0000256" key="10">
    <source>
        <dbReference type="ARBA" id="ARBA00023146"/>
    </source>
</evidence>
<accession>A0A8T0PRJ7</accession>
<dbReference type="EMBL" id="CM029050">
    <property type="protein sequence ID" value="KAG2565011.1"/>
    <property type="molecule type" value="Genomic_DNA"/>
</dbReference>
<keyword evidence="6" id="KW-0436">Ligase</keyword>
<organism evidence="13 14">
    <name type="scientific">Panicum virgatum</name>
    <name type="common">Blackwell switchgrass</name>
    <dbReference type="NCBI Taxonomy" id="38727"/>
    <lineage>
        <taxon>Eukaryota</taxon>
        <taxon>Viridiplantae</taxon>
        <taxon>Streptophyta</taxon>
        <taxon>Embryophyta</taxon>
        <taxon>Tracheophyta</taxon>
        <taxon>Spermatophyta</taxon>
        <taxon>Magnoliopsida</taxon>
        <taxon>Liliopsida</taxon>
        <taxon>Poales</taxon>
        <taxon>Poaceae</taxon>
        <taxon>PACMAD clade</taxon>
        <taxon>Panicoideae</taxon>
        <taxon>Panicodae</taxon>
        <taxon>Paniceae</taxon>
        <taxon>Panicinae</taxon>
        <taxon>Panicum</taxon>
        <taxon>Panicum sect. Hiantes</taxon>
    </lineage>
</organism>
<comment type="function">
    <text evidence="1">Catalyzes the attachment of tyrosine to tRNA(Tyr) in a two-step reaction: tyrosine is first activated by ATP to form Tyr-AMP and then transferred to the acceptor end of tRNA(Tyr).</text>
</comment>
<keyword evidence="14" id="KW-1185">Reference proteome</keyword>
<dbReference type="Pfam" id="PF00579">
    <property type="entry name" value="tRNA-synt_1b"/>
    <property type="match status" value="2"/>
</dbReference>
<dbReference type="FunFam" id="3.40.50.620:FF:000103">
    <property type="entry name" value="tyrosine--tRNA ligase 1, cytoplasmic"/>
    <property type="match status" value="2"/>
</dbReference>
<evidence type="ECO:0000313" key="14">
    <source>
        <dbReference type="Proteomes" id="UP000823388"/>
    </source>
</evidence>
<evidence type="ECO:0000256" key="3">
    <source>
        <dbReference type="ARBA" id="ARBA00005594"/>
    </source>
</evidence>
<dbReference type="InterPro" id="IPR002305">
    <property type="entry name" value="aa-tRNA-synth_Ic"/>
</dbReference>
<comment type="similarity">
    <text evidence="3">Belongs to the class-I aminoacyl-tRNA synthetase family.</text>
</comment>
<proteinExistence type="inferred from homology"/>
<dbReference type="GO" id="GO:0005524">
    <property type="term" value="F:ATP binding"/>
    <property type="evidence" value="ECO:0007669"/>
    <property type="project" value="UniProtKB-KW"/>
</dbReference>
<dbReference type="GO" id="GO:0004831">
    <property type="term" value="F:tyrosine-tRNA ligase activity"/>
    <property type="evidence" value="ECO:0007669"/>
    <property type="project" value="UniProtKB-EC"/>
</dbReference>
<dbReference type="PANTHER" id="PTHR46264">
    <property type="entry name" value="TYROSINE-TRNA LIGASE"/>
    <property type="match status" value="1"/>
</dbReference>
<keyword evidence="5" id="KW-0963">Cytoplasm</keyword>
<dbReference type="NCBIfam" id="NF006330">
    <property type="entry name" value="PRK08560.1"/>
    <property type="match status" value="1"/>
</dbReference>
<evidence type="ECO:0000256" key="6">
    <source>
        <dbReference type="ARBA" id="ARBA00022598"/>
    </source>
</evidence>
<dbReference type="InterPro" id="IPR050489">
    <property type="entry name" value="Tyr-tRNA_synthase"/>
</dbReference>